<comment type="caution">
    <text evidence="4">The sequence shown here is derived from an EMBL/GenBank/DDBJ whole genome shotgun (WGS) entry which is preliminary data.</text>
</comment>
<feature type="compositionally biased region" description="Pro residues" evidence="2">
    <location>
        <begin position="3151"/>
        <end position="3173"/>
    </location>
</feature>
<dbReference type="PROSITE" id="PS50209">
    <property type="entry name" value="CARD"/>
    <property type="match status" value="1"/>
</dbReference>
<evidence type="ECO:0000259" key="3">
    <source>
        <dbReference type="PROSITE" id="PS50209"/>
    </source>
</evidence>
<accession>A0A6P1D4H2</accession>
<feature type="compositionally biased region" description="Low complexity" evidence="2">
    <location>
        <begin position="4413"/>
        <end position="4424"/>
    </location>
</feature>
<dbReference type="CDD" id="cd20739">
    <property type="entry name" value="PoNe_DUF637"/>
    <property type="match status" value="1"/>
</dbReference>
<feature type="compositionally biased region" description="Gly residues" evidence="2">
    <location>
        <begin position="355"/>
        <end position="410"/>
    </location>
</feature>
<feature type="compositionally biased region" description="Acidic residues" evidence="2">
    <location>
        <begin position="3107"/>
        <end position="3123"/>
    </location>
</feature>
<keyword evidence="1" id="KW-0945">Host-virus interaction</keyword>
<feature type="region of interest" description="Disordered" evidence="2">
    <location>
        <begin position="2866"/>
        <end position="2887"/>
    </location>
</feature>
<dbReference type="Pfam" id="PF25547">
    <property type="entry name" value="WXG100_2"/>
    <property type="match status" value="1"/>
</dbReference>
<feature type="compositionally biased region" description="Acidic residues" evidence="2">
    <location>
        <begin position="2300"/>
        <end position="2315"/>
    </location>
</feature>
<feature type="region of interest" description="Disordered" evidence="2">
    <location>
        <begin position="1319"/>
        <end position="1345"/>
    </location>
</feature>
<feature type="domain" description="CARD" evidence="3">
    <location>
        <begin position="2148"/>
        <end position="2226"/>
    </location>
</feature>
<evidence type="ECO:0000256" key="2">
    <source>
        <dbReference type="SAM" id="MobiDB-lite"/>
    </source>
</evidence>
<feature type="compositionally biased region" description="Pro residues" evidence="2">
    <location>
        <begin position="2982"/>
        <end position="2996"/>
    </location>
</feature>
<feature type="region of interest" description="Disordered" evidence="2">
    <location>
        <begin position="3662"/>
        <end position="3688"/>
    </location>
</feature>
<dbReference type="PANTHER" id="PTHR13037:SF24">
    <property type="entry name" value="POLYCOMB PROTEIN PCL-RELATED"/>
    <property type="match status" value="1"/>
</dbReference>
<feature type="compositionally biased region" description="Low complexity" evidence="2">
    <location>
        <begin position="541"/>
        <end position="568"/>
    </location>
</feature>
<feature type="region of interest" description="Disordered" evidence="2">
    <location>
        <begin position="928"/>
        <end position="966"/>
    </location>
</feature>
<dbReference type="InterPro" id="IPR049762">
    <property type="entry name" value="PoNe_dom"/>
</dbReference>
<feature type="region of interest" description="Disordered" evidence="2">
    <location>
        <begin position="4375"/>
        <end position="4424"/>
    </location>
</feature>
<feature type="region of interest" description="Disordered" evidence="2">
    <location>
        <begin position="2265"/>
        <end position="2340"/>
    </location>
</feature>
<feature type="region of interest" description="Disordered" evidence="2">
    <location>
        <begin position="3311"/>
        <end position="3336"/>
    </location>
</feature>
<feature type="compositionally biased region" description="Basic and acidic residues" evidence="2">
    <location>
        <begin position="758"/>
        <end position="773"/>
    </location>
</feature>
<dbReference type="PANTHER" id="PTHR13037">
    <property type="entry name" value="FORMIN"/>
    <property type="match status" value="1"/>
</dbReference>
<feature type="compositionally biased region" description="Pro residues" evidence="2">
    <location>
        <begin position="3321"/>
        <end position="3330"/>
    </location>
</feature>
<feature type="non-terminal residue" evidence="4">
    <location>
        <position position="4443"/>
    </location>
</feature>
<feature type="compositionally biased region" description="Basic and acidic residues" evidence="2">
    <location>
        <begin position="1971"/>
        <end position="2017"/>
    </location>
</feature>
<feature type="region of interest" description="Disordered" evidence="2">
    <location>
        <begin position="1573"/>
        <end position="1615"/>
    </location>
</feature>
<gene>
    <name evidence="4" type="ORF">GV789_05025</name>
</gene>
<feature type="compositionally biased region" description="Basic and acidic residues" evidence="2">
    <location>
        <begin position="664"/>
        <end position="681"/>
    </location>
</feature>
<reference evidence="4 5" key="1">
    <citation type="submission" date="2020-01" db="EMBL/GenBank/DDBJ databases">
        <title>Genetics and antimicrobial susceptibilities of Nocardia species isolated from the soil; a comparison with species isolated from humans.</title>
        <authorList>
            <person name="Carrasco G."/>
            <person name="Monzon S."/>
            <person name="Sansegundo M."/>
            <person name="Garcia E."/>
            <person name="Garrido N."/>
            <person name="Medina M.J."/>
            <person name="Villalon P."/>
            <person name="Ramirez-Arocha A.C."/>
            <person name="Jimenez P."/>
            <person name="Cuesta I."/>
            <person name="Valdezate S."/>
        </authorList>
    </citation>
    <scope>NUCLEOTIDE SEQUENCE [LARGE SCALE GENOMIC DNA]</scope>
    <source>
        <strain evidence="4 5">CNM20110639</strain>
    </source>
</reference>
<dbReference type="Proteomes" id="UP000468928">
    <property type="component" value="Unassembled WGS sequence"/>
</dbReference>
<evidence type="ECO:0000313" key="5">
    <source>
        <dbReference type="Proteomes" id="UP000468928"/>
    </source>
</evidence>
<feature type="region of interest" description="Disordered" evidence="2">
    <location>
        <begin position="2562"/>
        <end position="2594"/>
    </location>
</feature>
<feature type="compositionally biased region" description="Basic and acidic residues" evidence="2">
    <location>
        <begin position="3205"/>
        <end position="3216"/>
    </location>
</feature>
<sequence length="4443" mass="473155">MAIDFPSVLGWVVGSEWPDGNEDDMWLLAEDWRKAAKDLEDVIADVRAAKTASLNAYPSGEAPAEIAKAFDSMLYATEGHDKGSLEQLIEGLESMGESADKMGTEIEYAKLMFISSLVLLAAELAAAWIFPPTAPAVQAAAIALTRIAARVISQRVMAAIRSMVLALARKKFLQFMVRHVAIDTIIGTGQDLGIQAWQVSQGHRDNIDWTQVGVTAISSAAGGAAAGPLAGRISRGLGGRFGPDGTMIRPPRVNNVMNGMISGAGAGLAGSVAGYGASLGAQFGFDWAQHGWDKANENLGNALNNFDPRVITAGVSNGAMSGANKARANQFWQNHRPGLINGPSFQTRIDAAIFGPGGAPGSGGGGTPGGTGGGTGGGAPGGTGGGSSGGPATGQGGNTNGGNQSGGTGEGQRSSPARAGDGGGRTDDGSRQSSGEGDRRGDGGDTRATASDGGRGQGEGHSDSGRAGDATRGDGVGDRSGETRAGAAQMGNDGPQADGGLQAQSRGGDDGVIGFHGDPGIVPARDGDGGVSDGEIQTGEPIPAAAAPALAVPPAGAPPQNQAPTAGQSQAGGETRGGATSSSPARGVSPVDGRAPSGDGPVGSGPDRASVGDVDTPATPRADDSDPTGPMRDEPVVPPEPRAGAADRPVVGSDTHQPGVQAGVREDAVADAGAHRSDDRTPATGELRTGTPDPDEPRAADDSDDSDLRADRDDDETSPPAPMFVIPPPDLSTSGPGRDDNRGINRIGQRDGAPVTDRTGEAPRTQRTDAALRDTDGVIYELGDDAGAHHAGDASRRGRCAELALRLLKGVLGIDAITPPTRLIGPDGMSAAEVEAAAGGRLRPFDGHQAIADRLLALGDGASALVVDNYTGATDRYRVGAHAYALVNENGTIMVRDPGAGRVEGFPPTLPREVREVRAVLYGADATPVEPLGDTVPAGTAGDSGDRVGQPGDTTPAAPQPHPVGEPVPAGMFVGNDGFLHRPGDRTDSYRDPDGTWHHKIDRPNTFRDRNFQLRGPNGWIPDVLVAAGYLHQAQRGPETTYQVTDPEIGDRLARASADRLALQTQRDAERDAMRGPMASFGITDIHDLAPKRLGAEMQSQQRKILADQSLSDADRAQRLKDLHDLRTRADKYNTLGRQMVATSKLLGELGGTAFAMDPALRPGAVQITPFDGAFDGANVVDIAVLVPGTDGNPPKLVVVEAKGVGSILGGSKTASAQQGSPEYLRRTVAIDRNLAAILSETSEQMRARGIDPDSPEGRELTAAREELLRAHRDRTLTFEYHLAHTSETGEVTVSRFRLDRSGVPVDIDVVGGIDAATLAADRDQTPSNTPRDTGPLGGPSADEWTVLPPAEVGERMRDQLRQLLDNPDLEVFGFDRPDLDADVAREFARAMVDMAGRHPQVDVRRIGIGDLSAGLIGLTRPFTDPATGAMRADSITLSSRYAADGEQFRQWMGERVAAGRFHPSVMDRPVYAAAVHEFGHAVDYAGRRAARLALDDDLIELYVNNRLGAGTVDSYDDWLRSQLTGYSFDKAGELDPGEALAEAFVDVVLNGRGNVNDAVGRAYDLLTDTARGGEDARRGDSLPGDADQLGDAEDSDRMSTGSGPEQLRPPTEDVGIADLDADILGVTGTDEWSNLDPPEVGERLRDLMREATGNPDFEVFGFDLPWLNAQVVREFARGITDMYAQHPQVDLRSVGIGELSYGVLGETAGRIDHTTGAIFSESITLNYDLATSAYGFREQARVGVANGQFTQTILRRPVYFVAVHEYGHALDYGGGGAARQQAEGLLLRRAAEDPNGDFGEWLRELSGYSLDDDGMLRSGEALAEALAEYVVGGPANATTPTRILRDLLISSAENLSGASDPQVSEADRIDASPRSPGDSDPASADTAAGAGGGAKKPPTDPPPSASDPDGVEPPGDGGEKPPSRLSRSGAGTPDGSDTQFDSNGDGAVDPDSIDPPPQVTIDVDGQQVRVDVRPDGANRWRVVDERTEPDAVDTRSRMRREWDAVREMMPVREEQTKYPSGSPVGDSAGQAAIRDGITGAPDLIGPPPPTPPPPPSDIPRFEAPPEAGPPDPTLLRLAQQAPVWVQNRELIPIFGELSGRMRAAAGEHLPMRTPDGQEYRPELTDANADQVREQLISDLDVERITPEQAREDLLEVFTGADAEQRQRIIDDLLDRELITTEEAERLADEPPADTEQAEPAGPPSEGESLTDAARRLLDVELPDESLRTLRELIDEHQYRVVRAAAAIEGLAAAAQRLHEEQTLPFTRAAWDGTTDDGAPGLDRGPDPAQLDGPPRRPDDDTDDVLDEDLLDDNDDSPRPSRFAEPDPAGRAVPFGGSVSFTDQNPMGRFRNEIIAAFGHHLGLLDTVPIGNGADPLPEWGDGDELGRDEGLRKFFEHALRRDQLRDELATWAAMRDLDVRQLARDLVDDTLNALRDANVARSDRVAEFADLARHRYPETDQGELVGDSLGDQAVRIPMPDGPDRLVIVDGERSRHQVLADTLAADPQLVRDLADGRVVVDYRSARTDWTGRTHLDPVDTPQVLHRQETVNGRELSVTLVREGEGPWRAVPESDAPSTSAPEGDDPATTAPRPRDEVLADLIRVMRELGLGPADVHPDMINQTVADQKLDNAVRAAQIEGLTDFIRSANDIQTFHEVGDARSRLATRLGIPQAELTGDTMAAALGDTTQRRALRAQQFTDLAAYAGQLREVNATAVDAARNRLAERLVTDDAARRLTRAKFAERAGVSRTIAALLPPGRVDGPNGQRVFAVDPTGLSPKKLRKLIRALERAGQRDLVNSALTEYANALLNVDPYAGVARGDTGADPRVIDGRFPMHDRDAMTALREIIADAVRTCGADDFARAVADAARRPDSGPMPSDDPARRPTANRDWARIVGVDITDADDATFRKVYEAYRDGRIEKHEGLTPEKLAAELTALRNEVRDRAQRINDLVRLTDEFARALRAAHTAAGSPPAPISGAGDGPPPPSGPPKPPSSPGDPGEPGDGESGDSAGEGLPGDDPAGSGSGPTKPVGPARTPSAWYERQQILQAEWEARMAAEHAAFLRAQADAHPDDRWAGIHADQAEWSARMAEERVKWLRDTAIHPLPEDPDSPSESTEDPDGPESPEGPGSAPGEPGMPPRQPQSPNGAEPPQDPAPTPPQPLGPPIPPQPSHPPTAHLAAESNRPPPGDPESGSPTPEVPNIDGGADHGAPERMWGDRPFADVVDFLREVALRNQADPVPLSDRDRAHVARLAELLGLGERLTRHPDPLGALAELAELALVHGFLDAALNPDAGPLRPMRYPADFTYPAPDQPGLWFPPEGQAPPAPAPDPVGESVPRSGNVLMPEVNPIAEVATELARKYGLGADDLDTARLAGTVTAEQYRNLVRAAVVEALADAVARLDTVTDPDGVAATTAERDRWAGCLDVDLGDLTDRPDQTVDRLHGDVLRRIADINDLADAVLADRQEQSGETGGRRYTITVDGDRVPVRLVDDGNGGWRVEAPERLRPAVERPERQEPKAIEKKKSWLRRVWDALRGGYGGANPKYPSGSGVDGAGQSFLGHGYLPIDLTSTKPAATPGGSPTEELTTKFNPARILKEGVTMWKSREYLPFARYFTGRLPTRSGDVAPIFTPDGDEYAPWIDEVDQRELRAIQADLELAGLAGGEPPIRAELPPGEPAARAGELEDGEPLPDWARDLADSLRMRAADAAELRRLAGLLGMRLPDLEPETLRRAVADARYAFLRRAGAIEGLYAASRRYNAENAAVPYGESTSFFDEDPLGRALIDRARARGERTEILEWEGVNNGGEPGLDWGPEVPQERDKGNSLHFQDALRREQLRDERGVWAQLLGVGIDELSPPKRLDETIAALRDELSARVDLVGEFSDRVRDFLAADSADRVVRVPGEPPRIIVVNGRGEHEAAIAGELARDHDLAGRIGRGEVEVEFHGAFLDRDGIVHIVQLDTPEIRQFRGDIDGRPVAVTMVREPGGQWHVVPDPVPGEGAPGTPDETNGRPGDADRTPGDTDRTPGRAERSSDPASDGGTDEGTSSRSAETSRAERNALAGQLGISDPDSLSPRQWADELAKLWQDNLLRATQIEGLLDATRSADAIDRYHALDNVLGHLVNRLEIDRPALSPELVAQIIADPDNSNERGLQQLADLADYAEVLRELDKAAVNAAVQRLAQRLGVPPEGLYGSSFTRDLSELLPDPDTLDPAGMRRAINAMVYSMADHPAVVDALTDYVHALGDVDPFTRDLQRDPSADPRVGGSELPVHDPSSLAFLLDILGDTGLFAPLGSGQVPDNPTRRPSRDYLRILGVDITDASDDAWDEAYQKFRDGRLDLHERLKPAQLAEVQATLRAEIHQRAADIRHLAELANDVHNATPGPHPDPQQPRNPDGSWRPGDDPDPTPHHPAGPGPAAVSAASSLPHRIPEPARWAAAALVESLR</sequence>
<protein>
    <recommendedName>
        <fullName evidence="3">CARD domain-containing protein</fullName>
    </recommendedName>
</protein>
<feature type="region of interest" description="Disordered" evidence="2">
    <location>
        <begin position="350"/>
        <end position="773"/>
    </location>
</feature>
<dbReference type="Pfam" id="PF15644">
    <property type="entry name" value="Gln_amidase"/>
    <property type="match status" value="1"/>
</dbReference>
<feature type="compositionally biased region" description="Basic and acidic residues" evidence="2">
    <location>
        <begin position="424"/>
        <end position="445"/>
    </location>
</feature>
<feature type="compositionally biased region" description="Low complexity" evidence="2">
    <location>
        <begin position="596"/>
        <end position="607"/>
    </location>
</feature>
<name>A0A6P1D4H2_9NOCA</name>
<organism evidence="4 5">
    <name type="scientific">Nocardia cyriacigeorgica</name>
    <dbReference type="NCBI Taxonomy" id="135487"/>
    <lineage>
        <taxon>Bacteria</taxon>
        <taxon>Bacillati</taxon>
        <taxon>Actinomycetota</taxon>
        <taxon>Actinomycetes</taxon>
        <taxon>Mycobacteriales</taxon>
        <taxon>Nocardiaceae</taxon>
        <taxon>Nocardia</taxon>
    </lineage>
</organism>
<dbReference type="InterPro" id="IPR001315">
    <property type="entry name" value="CARD"/>
</dbReference>
<feature type="region of interest" description="Disordered" evidence="2">
    <location>
        <begin position="3983"/>
        <end position="4056"/>
    </location>
</feature>
<evidence type="ECO:0000313" key="4">
    <source>
        <dbReference type="EMBL" id="NEW43823.1"/>
    </source>
</evidence>
<feature type="compositionally biased region" description="Basic and acidic residues" evidence="2">
    <location>
        <begin position="2316"/>
        <end position="2325"/>
    </location>
</feature>
<feature type="compositionally biased region" description="Pro residues" evidence="2">
    <location>
        <begin position="719"/>
        <end position="730"/>
    </location>
</feature>
<dbReference type="EMBL" id="JAAGUZ010000010">
    <property type="protein sequence ID" value="NEW43823.1"/>
    <property type="molecule type" value="Genomic_DNA"/>
</dbReference>
<feature type="compositionally biased region" description="Low complexity" evidence="2">
    <location>
        <begin position="1873"/>
        <end position="1889"/>
    </location>
</feature>
<feature type="region of interest" description="Disordered" evidence="2">
    <location>
        <begin position="2965"/>
        <end position="3038"/>
    </location>
</feature>
<evidence type="ECO:0000256" key="1">
    <source>
        <dbReference type="ARBA" id="ARBA00022581"/>
    </source>
</evidence>
<feature type="compositionally biased region" description="Low complexity" evidence="2">
    <location>
        <begin position="3008"/>
        <end position="3022"/>
    </location>
</feature>
<feature type="region of interest" description="Disordered" evidence="2">
    <location>
        <begin position="3098"/>
        <end position="3216"/>
    </location>
</feature>
<feature type="compositionally biased region" description="Pro residues" evidence="2">
    <location>
        <begin position="2045"/>
        <end position="2058"/>
    </location>
</feature>
<feature type="compositionally biased region" description="Basic and acidic residues" evidence="2">
    <location>
        <begin position="4012"/>
        <end position="4032"/>
    </location>
</feature>
<feature type="region of interest" description="Disordered" evidence="2">
    <location>
        <begin position="1857"/>
        <end position="2074"/>
    </location>
</feature>
<proteinExistence type="predicted"/>
<feature type="region of interest" description="Disordered" evidence="2">
    <location>
        <begin position="2183"/>
        <end position="2217"/>
    </location>
</feature>
<feature type="compositionally biased region" description="Basic and acidic residues" evidence="2">
    <location>
        <begin position="458"/>
        <end position="482"/>
    </location>
</feature>
<feature type="compositionally biased region" description="Low complexity" evidence="2">
    <location>
        <begin position="3124"/>
        <end position="3134"/>
    </location>
</feature>
<dbReference type="InterPro" id="IPR028908">
    <property type="entry name" value="Tox-PL_dom"/>
</dbReference>
<dbReference type="InterPro" id="IPR057746">
    <property type="entry name" value="CpnT-like_N"/>
</dbReference>
<feature type="compositionally biased region" description="Basic and acidic residues" evidence="2">
    <location>
        <begin position="695"/>
        <end position="712"/>
    </location>
</feature>